<dbReference type="InterPro" id="IPR015946">
    <property type="entry name" value="KH_dom-like_a/b"/>
</dbReference>
<keyword evidence="2" id="KW-1185">Reference proteome</keyword>
<comment type="caution">
    <text evidence="1">The sequence shown here is derived from an EMBL/GenBank/DDBJ whole genome shotgun (WGS) entry which is preliminary data.</text>
</comment>
<reference evidence="1 2" key="1">
    <citation type="submission" date="2020-08" db="EMBL/GenBank/DDBJ databases">
        <title>Genomic Encyclopedia of Type Strains, Phase IV (KMG-IV): sequencing the most valuable type-strain genomes for metagenomic binning, comparative biology and taxonomic classification.</title>
        <authorList>
            <person name="Goeker M."/>
        </authorList>
    </citation>
    <scope>NUCLEOTIDE SEQUENCE [LARGE SCALE GENOMIC DNA]</scope>
    <source>
        <strain evidence="1 2">DSM 29568</strain>
    </source>
</reference>
<organism evidence="1 2">
    <name type="scientific">Mesonia hippocampi</name>
    <dbReference type="NCBI Taxonomy" id="1628250"/>
    <lineage>
        <taxon>Bacteria</taxon>
        <taxon>Pseudomonadati</taxon>
        <taxon>Bacteroidota</taxon>
        <taxon>Flavobacteriia</taxon>
        <taxon>Flavobacteriales</taxon>
        <taxon>Flavobacteriaceae</taxon>
        <taxon>Mesonia</taxon>
    </lineage>
</organism>
<dbReference type="Gene3D" id="3.30.300.20">
    <property type="match status" value="1"/>
</dbReference>
<protein>
    <submittedName>
        <fullName evidence="1">Putative redox protein</fullName>
    </submittedName>
</protein>
<dbReference type="PANTHER" id="PTHR39624">
    <property type="entry name" value="PROTEIN INVOLVED IN RIMO-MEDIATED BETA-METHYLTHIOLATION OF RIBOSOMAL PROTEIN S12 YCAO"/>
    <property type="match status" value="1"/>
</dbReference>
<dbReference type="Pfam" id="PF02566">
    <property type="entry name" value="OsmC"/>
    <property type="match status" value="1"/>
</dbReference>
<name>A0A840EIA9_9FLAO</name>
<dbReference type="InterPro" id="IPR003718">
    <property type="entry name" value="OsmC/Ohr_fam"/>
</dbReference>
<dbReference type="InterPro" id="IPR036102">
    <property type="entry name" value="OsmC/Ohrsf"/>
</dbReference>
<dbReference type="PANTHER" id="PTHR39624:SF2">
    <property type="entry name" value="OSMC-LIKE PROTEIN"/>
    <property type="match status" value="1"/>
</dbReference>
<gene>
    <name evidence="1" type="ORF">GGR32_001358</name>
</gene>
<evidence type="ECO:0000313" key="1">
    <source>
        <dbReference type="EMBL" id="MBB4119062.1"/>
    </source>
</evidence>
<evidence type="ECO:0000313" key="2">
    <source>
        <dbReference type="Proteomes" id="UP000553034"/>
    </source>
</evidence>
<accession>A0A840EIA9</accession>
<dbReference type="SUPFAM" id="SSF82784">
    <property type="entry name" value="OsmC-like"/>
    <property type="match status" value="1"/>
</dbReference>
<dbReference type="AlphaFoldDB" id="A0A840EIA9"/>
<sequence>MNTVHASITREKYKTTIVTDNKHTLVADEPITAGGENLGMTPGQLLASSIISCTAITLRMYADRKEWPLEKIDISITYEKKEDKTVFYKKLTFHGNLDDKQRGRLLAIGKRCPIERIVTSEVEVVSSLND</sequence>
<dbReference type="Proteomes" id="UP000553034">
    <property type="component" value="Unassembled WGS sequence"/>
</dbReference>
<proteinExistence type="predicted"/>
<dbReference type="RefSeq" id="WP_183477422.1">
    <property type="nucleotide sequence ID" value="NZ_JACIFO010000005.1"/>
</dbReference>
<dbReference type="EMBL" id="JACIFO010000005">
    <property type="protein sequence ID" value="MBB4119062.1"/>
    <property type="molecule type" value="Genomic_DNA"/>
</dbReference>